<dbReference type="EMBL" id="JABFTP020000021">
    <property type="protein sequence ID" value="KAL3268755.1"/>
    <property type="molecule type" value="Genomic_DNA"/>
</dbReference>
<protein>
    <submittedName>
        <fullName evidence="2">Uncharacterized protein</fullName>
    </submittedName>
</protein>
<name>A0ABD2MQT5_9CUCU</name>
<feature type="region of interest" description="Disordered" evidence="1">
    <location>
        <begin position="1"/>
        <end position="69"/>
    </location>
</feature>
<sequence length="102" mass="10838">MILTLGMGNTSESSGGCANGGSIGGGLGGGSASDSGDQMDADTRARELERRKEEAKKKRRKKKRTTSSVVSSCFQVFVVKDLTCKLFVGILRELYDKVETGS</sequence>
<evidence type="ECO:0000313" key="2">
    <source>
        <dbReference type="EMBL" id="KAL3268755.1"/>
    </source>
</evidence>
<dbReference type="AlphaFoldDB" id="A0ABD2MQT5"/>
<keyword evidence="3" id="KW-1185">Reference proteome</keyword>
<comment type="caution">
    <text evidence="2">The sequence shown here is derived from an EMBL/GenBank/DDBJ whole genome shotgun (WGS) entry which is preliminary data.</text>
</comment>
<proteinExistence type="predicted"/>
<evidence type="ECO:0000256" key="1">
    <source>
        <dbReference type="SAM" id="MobiDB-lite"/>
    </source>
</evidence>
<evidence type="ECO:0000313" key="3">
    <source>
        <dbReference type="Proteomes" id="UP001516400"/>
    </source>
</evidence>
<feature type="compositionally biased region" description="Basic and acidic residues" evidence="1">
    <location>
        <begin position="41"/>
        <end position="56"/>
    </location>
</feature>
<gene>
    <name evidence="2" type="ORF">HHI36_007857</name>
</gene>
<feature type="compositionally biased region" description="Gly residues" evidence="1">
    <location>
        <begin position="17"/>
        <end position="31"/>
    </location>
</feature>
<accession>A0ABD2MQT5</accession>
<reference evidence="2 3" key="1">
    <citation type="journal article" date="2021" name="BMC Biol.">
        <title>Horizontally acquired antibacterial genes associated with adaptive radiation of ladybird beetles.</title>
        <authorList>
            <person name="Li H.S."/>
            <person name="Tang X.F."/>
            <person name="Huang Y.H."/>
            <person name="Xu Z.Y."/>
            <person name="Chen M.L."/>
            <person name="Du X.Y."/>
            <person name="Qiu B.Y."/>
            <person name="Chen P.T."/>
            <person name="Zhang W."/>
            <person name="Slipinski A."/>
            <person name="Escalona H.E."/>
            <person name="Waterhouse R.M."/>
            <person name="Zwick A."/>
            <person name="Pang H."/>
        </authorList>
    </citation>
    <scope>NUCLEOTIDE SEQUENCE [LARGE SCALE GENOMIC DNA]</scope>
    <source>
        <strain evidence="2">SYSU2018</strain>
    </source>
</reference>
<organism evidence="2 3">
    <name type="scientific">Cryptolaemus montrouzieri</name>
    <dbReference type="NCBI Taxonomy" id="559131"/>
    <lineage>
        <taxon>Eukaryota</taxon>
        <taxon>Metazoa</taxon>
        <taxon>Ecdysozoa</taxon>
        <taxon>Arthropoda</taxon>
        <taxon>Hexapoda</taxon>
        <taxon>Insecta</taxon>
        <taxon>Pterygota</taxon>
        <taxon>Neoptera</taxon>
        <taxon>Endopterygota</taxon>
        <taxon>Coleoptera</taxon>
        <taxon>Polyphaga</taxon>
        <taxon>Cucujiformia</taxon>
        <taxon>Coccinelloidea</taxon>
        <taxon>Coccinellidae</taxon>
        <taxon>Scymninae</taxon>
        <taxon>Scymnini</taxon>
        <taxon>Cryptolaemus</taxon>
    </lineage>
</organism>
<dbReference type="Proteomes" id="UP001516400">
    <property type="component" value="Unassembled WGS sequence"/>
</dbReference>